<evidence type="ECO:0000256" key="1">
    <source>
        <dbReference type="ARBA" id="ARBA00006817"/>
    </source>
</evidence>
<gene>
    <name evidence="3" type="ORF">POL67_04080</name>
</gene>
<dbReference type="Proteomes" id="UP001221411">
    <property type="component" value="Unassembled WGS sequence"/>
</dbReference>
<organism evidence="3 4">
    <name type="scientific">Polyangium mundeleinium</name>
    <dbReference type="NCBI Taxonomy" id="2995306"/>
    <lineage>
        <taxon>Bacteria</taxon>
        <taxon>Pseudomonadati</taxon>
        <taxon>Myxococcota</taxon>
        <taxon>Polyangia</taxon>
        <taxon>Polyangiales</taxon>
        <taxon>Polyangiaceae</taxon>
        <taxon>Polyangium</taxon>
    </lineage>
</organism>
<evidence type="ECO:0000313" key="3">
    <source>
        <dbReference type="EMBL" id="MDC0740510.1"/>
    </source>
</evidence>
<proteinExistence type="inferred from homology"/>
<dbReference type="SUPFAM" id="SSF55961">
    <property type="entry name" value="Bet v1-like"/>
    <property type="match status" value="1"/>
</dbReference>
<sequence>MTERSVTHTTFVIERFFQVSPARVFAAWSTAEQKRKWFGCHEGATHELDFRVGGRETYRGGPKGGPIYTNETRFQDIVPNQRIVYTYDMLRDETRISVSVVTIELKAEGKGTRLVFTEQGAFLDGHDAPEGREHGTKVVLDKLVEGLERETHAAA</sequence>
<keyword evidence="4" id="KW-1185">Reference proteome</keyword>
<comment type="similarity">
    <text evidence="1">Belongs to the AHA1 family.</text>
</comment>
<name>A0ABT5EFB2_9BACT</name>
<protein>
    <submittedName>
        <fullName evidence="3">SRPBCC family protein</fullName>
    </submittedName>
</protein>
<evidence type="ECO:0000313" key="4">
    <source>
        <dbReference type="Proteomes" id="UP001221411"/>
    </source>
</evidence>
<feature type="domain" description="Activator of Hsp90 ATPase homologue 1/2-like C-terminal" evidence="2">
    <location>
        <begin position="19"/>
        <end position="147"/>
    </location>
</feature>
<dbReference type="CDD" id="cd08900">
    <property type="entry name" value="SRPBCC_CalC_Aha1-like_7"/>
    <property type="match status" value="1"/>
</dbReference>
<dbReference type="InterPro" id="IPR023393">
    <property type="entry name" value="START-like_dom_sf"/>
</dbReference>
<dbReference type="RefSeq" id="WP_271915711.1">
    <property type="nucleotide sequence ID" value="NZ_JAQNDO010000001.1"/>
</dbReference>
<dbReference type="Gene3D" id="3.30.530.20">
    <property type="match status" value="1"/>
</dbReference>
<accession>A0ABT5EFB2</accession>
<comment type="caution">
    <text evidence="3">The sequence shown here is derived from an EMBL/GenBank/DDBJ whole genome shotgun (WGS) entry which is preliminary data.</text>
</comment>
<evidence type="ECO:0000259" key="2">
    <source>
        <dbReference type="Pfam" id="PF08327"/>
    </source>
</evidence>
<dbReference type="Pfam" id="PF08327">
    <property type="entry name" value="AHSA1"/>
    <property type="match status" value="1"/>
</dbReference>
<reference evidence="3 4" key="1">
    <citation type="submission" date="2022-11" db="EMBL/GenBank/DDBJ databases">
        <title>Minimal conservation of predation-associated metabolite biosynthetic gene clusters underscores biosynthetic potential of Myxococcota including descriptions for ten novel species: Archangium lansinium sp. nov., Myxococcus landrumus sp. nov., Nannocystis bai.</title>
        <authorList>
            <person name="Ahearne A."/>
            <person name="Stevens C."/>
            <person name="Dowd S."/>
        </authorList>
    </citation>
    <scope>NUCLEOTIDE SEQUENCE [LARGE SCALE GENOMIC DNA]</scope>
    <source>
        <strain evidence="3 4">RJM3</strain>
    </source>
</reference>
<dbReference type="EMBL" id="JAQNDO010000001">
    <property type="protein sequence ID" value="MDC0740510.1"/>
    <property type="molecule type" value="Genomic_DNA"/>
</dbReference>
<dbReference type="InterPro" id="IPR013538">
    <property type="entry name" value="ASHA1/2-like_C"/>
</dbReference>